<name>A0ABU1VAT8_9BURK</name>
<dbReference type="PANTHER" id="PTHR42756:SF1">
    <property type="entry name" value="TRANSCRIPTIONAL REPRESSOR OF EMRAB OPERON"/>
    <property type="match status" value="1"/>
</dbReference>
<evidence type="ECO:0000256" key="4">
    <source>
        <dbReference type="SAM" id="MobiDB-lite"/>
    </source>
</evidence>
<evidence type="ECO:0000313" key="6">
    <source>
        <dbReference type="EMBL" id="MDR7094593.1"/>
    </source>
</evidence>
<proteinExistence type="predicted"/>
<evidence type="ECO:0000259" key="5">
    <source>
        <dbReference type="PROSITE" id="PS50995"/>
    </source>
</evidence>
<accession>A0ABU1VAT8</accession>
<dbReference type="SUPFAM" id="SSF46785">
    <property type="entry name" value="Winged helix' DNA-binding domain"/>
    <property type="match status" value="1"/>
</dbReference>
<dbReference type="RefSeq" id="WP_204733585.1">
    <property type="nucleotide sequence ID" value="NZ_JAVDWE010000005.1"/>
</dbReference>
<dbReference type="GO" id="GO:0003677">
    <property type="term" value="F:DNA binding"/>
    <property type="evidence" value="ECO:0007669"/>
    <property type="project" value="UniProtKB-KW"/>
</dbReference>
<feature type="domain" description="HTH marR-type" evidence="5">
    <location>
        <begin position="45"/>
        <end position="177"/>
    </location>
</feature>
<feature type="region of interest" description="Disordered" evidence="4">
    <location>
        <begin position="13"/>
        <end position="41"/>
    </location>
</feature>
<dbReference type="PROSITE" id="PS50995">
    <property type="entry name" value="HTH_MARR_2"/>
    <property type="match status" value="1"/>
</dbReference>
<dbReference type="InterPro" id="IPR000835">
    <property type="entry name" value="HTH_MarR-typ"/>
</dbReference>
<dbReference type="Proteomes" id="UP001265550">
    <property type="component" value="Unassembled WGS sequence"/>
</dbReference>
<dbReference type="EMBL" id="JAVDWE010000005">
    <property type="protein sequence ID" value="MDR7094593.1"/>
    <property type="molecule type" value="Genomic_DNA"/>
</dbReference>
<evidence type="ECO:0000313" key="7">
    <source>
        <dbReference type="Proteomes" id="UP001265550"/>
    </source>
</evidence>
<evidence type="ECO:0000256" key="2">
    <source>
        <dbReference type="ARBA" id="ARBA00023125"/>
    </source>
</evidence>
<dbReference type="InterPro" id="IPR036390">
    <property type="entry name" value="WH_DNA-bd_sf"/>
</dbReference>
<evidence type="ECO:0000256" key="3">
    <source>
        <dbReference type="ARBA" id="ARBA00023163"/>
    </source>
</evidence>
<dbReference type="PANTHER" id="PTHR42756">
    <property type="entry name" value="TRANSCRIPTIONAL REGULATOR, MARR"/>
    <property type="match status" value="1"/>
</dbReference>
<keyword evidence="1" id="KW-0805">Transcription regulation</keyword>
<comment type="caution">
    <text evidence="6">The sequence shown here is derived from an EMBL/GenBank/DDBJ whole genome shotgun (WGS) entry which is preliminary data.</text>
</comment>
<reference evidence="6 7" key="1">
    <citation type="submission" date="2023-07" db="EMBL/GenBank/DDBJ databases">
        <title>Sorghum-associated microbial communities from plants grown in Nebraska, USA.</title>
        <authorList>
            <person name="Schachtman D."/>
        </authorList>
    </citation>
    <scope>NUCLEOTIDE SEQUENCE [LARGE SCALE GENOMIC DNA]</scope>
    <source>
        <strain evidence="6 7">BE240</strain>
    </source>
</reference>
<dbReference type="InterPro" id="IPR023187">
    <property type="entry name" value="Tscrpt_reg_MarR-type_CS"/>
</dbReference>
<evidence type="ECO:0000256" key="1">
    <source>
        <dbReference type="ARBA" id="ARBA00023015"/>
    </source>
</evidence>
<organism evidence="6 7">
    <name type="scientific">Hydrogenophaga laconesensis</name>
    <dbReference type="NCBI Taxonomy" id="1805971"/>
    <lineage>
        <taxon>Bacteria</taxon>
        <taxon>Pseudomonadati</taxon>
        <taxon>Pseudomonadota</taxon>
        <taxon>Betaproteobacteria</taxon>
        <taxon>Burkholderiales</taxon>
        <taxon>Comamonadaceae</taxon>
        <taxon>Hydrogenophaga</taxon>
    </lineage>
</organism>
<dbReference type="Pfam" id="PF12802">
    <property type="entry name" value="MarR_2"/>
    <property type="match status" value="1"/>
</dbReference>
<dbReference type="SMART" id="SM00347">
    <property type="entry name" value="HTH_MARR"/>
    <property type="match status" value="1"/>
</dbReference>
<protein>
    <submittedName>
        <fullName evidence="6">DNA-binding MarR family transcriptional regulator</fullName>
    </submittedName>
</protein>
<dbReference type="InterPro" id="IPR036388">
    <property type="entry name" value="WH-like_DNA-bd_sf"/>
</dbReference>
<sequence length="190" mass="20932">MSDSFFGHQAFVSNLRNTPSPGEPAPEDAAPSQDMPGAELVPPANMRSSWLLVHASHAVRMKIESALKPCGLTGLQMSVLNMIKNRGGSSSAELSRRFFKTPQAMGQLLNPLLEQGLIQRAEDPDNRRVLRLTLTDAGRKAYATGDAAMRRLERDVFSRFDDETLDTLRASLYQISHLPSHSASAKRKDD</sequence>
<keyword evidence="3" id="KW-0804">Transcription</keyword>
<dbReference type="PROSITE" id="PS01117">
    <property type="entry name" value="HTH_MARR_1"/>
    <property type="match status" value="1"/>
</dbReference>
<dbReference type="Gene3D" id="1.10.10.10">
    <property type="entry name" value="Winged helix-like DNA-binding domain superfamily/Winged helix DNA-binding domain"/>
    <property type="match status" value="1"/>
</dbReference>
<keyword evidence="2 6" id="KW-0238">DNA-binding</keyword>
<gene>
    <name evidence="6" type="ORF">J2X09_002334</name>
</gene>
<keyword evidence="7" id="KW-1185">Reference proteome</keyword>